<comment type="caution">
    <text evidence="2">The sequence shown here is derived from an EMBL/GenBank/DDBJ whole genome shotgun (WGS) entry which is preliminary data.</text>
</comment>
<reference evidence="2 3" key="1">
    <citation type="submission" date="2016-09" db="EMBL/GenBank/DDBJ databases">
        <title>genome sequence of Mycobacterium sp. 739 SCH.</title>
        <authorList>
            <person name="Greninger A.L."/>
            <person name="Qin X."/>
            <person name="Jerome K."/>
            <person name="Vora S."/>
            <person name="Quinn K."/>
        </authorList>
    </citation>
    <scope>NUCLEOTIDE SEQUENCE [LARGE SCALE GENOMIC DNA]</scope>
    <source>
        <strain evidence="2 3">SCH</strain>
    </source>
</reference>
<feature type="chain" id="PRO_5030027199" evidence="1">
    <location>
        <begin position="27"/>
        <end position="78"/>
    </location>
</feature>
<proteinExistence type="predicted"/>
<dbReference type="EMBL" id="MCHX01000002">
    <property type="protein sequence ID" value="OFJ55515.1"/>
    <property type="molecule type" value="Genomic_DNA"/>
</dbReference>
<gene>
    <name evidence="2" type="ORF">BEL07_00980</name>
</gene>
<name>A0A1E8QB01_9MYCO</name>
<accession>A0A1E8QB01</accession>
<dbReference type="AlphaFoldDB" id="A0A1E8QB01"/>
<evidence type="ECO:0000313" key="3">
    <source>
        <dbReference type="Proteomes" id="UP000178953"/>
    </source>
</evidence>
<sequence>MRRSVKMGAASLMLAGFLSSLPAAHAASPATNDSPAPRPPVATDTIQLLDCQGGTGVYGCGAGFFWRDGWRGFGCYPC</sequence>
<organism evidence="2 3">
    <name type="scientific">Mycolicibacterium grossiae</name>
    <dbReference type="NCBI Taxonomy" id="1552759"/>
    <lineage>
        <taxon>Bacteria</taxon>
        <taxon>Bacillati</taxon>
        <taxon>Actinomycetota</taxon>
        <taxon>Actinomycetes</taxon>
        <taxon>Mycobacteriales</taxon>
        <taxon>Mycobacteriaceae</taxon>
        <taxon>Mycolicibacterium</taxon>
    </lineage>
</organism>
<protein>
    <submittedName>
        <fullName evidence="2">Uncharacterized protein</fullName>
    </submittedName>
</protein>
<dbReference type="Proteomes" id="UP000178953">
    <property type="component" value="Unassembled WGS sequence"/>
</dbReference>
<evidence type="ECO:0000256" key="1">
    <source>
        <dbReference type="SAM" id="SignalP"/>
    </source>
</evidence>
<dbReference type="RefSeq" id="WP_070351255.1">
    <property type="nucleotide sequence ID" value="NZ_CP043474.1"/>
</dbReference>
<feature type="signal peptide" evidence="1">
    <location>
        <begin position="1"/>
        <end position="26"/>
    </location>
</feature>
<keyword evidence="3" id="KW-1185">Reference proteome</keyword>
<keyword evidence="1" id="KW-0732">Signal</keyword>
<evidence type="ECO:0000313" key="2">
    <source>
        <dbReference type="EMBL" id="OFJ55515.1"/>
    </source>
</evidence>